<dbReference type="SUPFAM" id="SSF56726">
    <property type="entry name" value="DNA topoisomerase IV, alpha subunit"/>
    <property type="match status" value="1"/>
</dbReference>
<dbReference type="AlphaFoldDB" id="A0A9D2LTI1"/>
<dbReference type="Pfam" id="PF11796">
    <property type="entry name" value="DUF3323"/>
    <property type="match status" value="1"/>
</dbReference>
<feature type="non-terminal residue" evidence="3">
    <location>
        <position position="1"/>
    </location>
</feature>
<dbReference type="GO" id="GO:0005694">
    <property type="term" value="C:chromosome"/>
    <property type="evidence" value="ECO:0007669"/>
    <property type="project" value="InterPro"/>
</dbReference>
<name>A0A9D2LTI1_9FIRM</name>
<dbReference type="GO" id="GO:0003677">
    <property type="term" value="F:DNA binding"/>
    <property type="evidence" value="ECO:0007669"/>
    <property type="project" value="InterPro"/>
</dbReference>
<evidence type="ECO:0000313" key="4">
    <source>
        <dbReference type="Proteomes" id="UP000823842"/>
    </source>
</evidence>
<evidence type="ECO:0000259" key="2">
    <source>
        <dbReference type="Pfam" id="PF11796"/>
    </source>
</evidence>
<feature type="domain" description="Conserved hypothetical protein CHP02679 N terminus" evidence="2">
    <location>
        <begin position="3"/>
        <end position="173"/>
    </location>
</feature>
<feature type="domain" description="DUF2399" evidence="1">
    <location>
        <begin position="197"/>
        <end position="345"/>
    </location>
</feature>
<reference evidence="3" key="2">
    <citation type="submission" date="2021-04" db="EMBL/GenBank/DDBJ databases">
        <authorList>
            <person name="Gilroy R."/>
        </authorList>
    </citation>
    <scope>NUCLEOTIDE SEQUENCE</scope>
    <source>
        <strain evidence="3">ChiSjej1B19-5720</strain>
    </source>
</reference>
<organism evidence="3 4">
    <name type="scientific">Candidatus Blautia faecavium</name>
    <dbReference type="NCBI Taxonomy" id="2838487"/>
    <lineage>
        <taxon>Bacteria</taxon>
        <taxon>Bacillati</taxon>
        <taxon>Bacillota</taxon>
        <taxon>Clostridia</taxon>
        <taxon>Lachnospirales</taxon>
        <taxon>Lachnospiraceae</taxon>
        <taxon>Blautia</taxon>
    </lineage>
</organism>
<dbReference type="InterPro" id="IPR036078">
    <property type="entry name" value="Spo11/TopoVI_A_sf"/>
</dbReference>
<dbReference type="Gene3D" id="3.40.1360.10">
    <property type="match status" value="1"/>
</dbReference>
<gene>
    <name evidence="3" type="ORF">IAA06_09450</name>
</gene>
<sequence>PKDILEFYFQEEMTGKREQREKEKKDWEQILEEEMEGCGTLLGREWIEKLKEERGEDRAYLWKRYQESRKDVEELRRILRLGVKILENLPFRKGQAEYLAVFAAMLTGNPHAFDDGTKDGQLLSMVVDWETGKRQEEEEREVLFPALKKQRKYLSVGILRDDISNSVMLCGVRVWRKDGILHEGMAGFFKEGEMLQVPLAALARWERVTCPENVIYIVENPSVYAMLCRKWKGGRACMCMNGQPRLSAVLFLDLLWESRVKVYYAGDFDPEGLLIAQKVKQYYKGEFSYWHMSARDYQDARSGEEISAKRLKMLERIQDEELLETAGEIQKSRKAGYQENIWERYLEG</sequence>
<evidence type="ECO:0000313" key="3">
    <source>
        <dbReference type="EMBL" id="HJB29000.1"/>
    </source>
</evidence>
<comment type="caution">
    <text evidence="3">The sequence shown here is derived from an EMBL/GenBank/DDBJ whole genome shotgun (WGS) entry which is preliminary data.</text>
</comment>
<dbReference type="InterPro" id="IPR024466">
    <property type="entry name" value="CHP02679_N"/>
</dbReference>
<accession>A0A9D2LTI1</accession>
<dbReference type="Proteomes" id="UP000823842">
    <property type="component" value="Unassembled WGS sequence"/>
</dbReference>
<dbReference type="InterPro" id="IPR024465">
    <property type="entry name" value="DUF2399"/>
</dbReference>
<evidence type="ECO:0000259" key="1">
    <source>
        <dbReference type="Pfam" id="PF09664"/>
    </source>
</evidence>
<protein>
    <submittedName>
        <fullName evidence="3">DUF2399 domain-containing protein</fullName>
    </submittedName>
</protein>
<proteinExistence type="predicted"/>
<dbReference type="Pfam" id="PF09664">
    <property type="entry name" value="DUF2399"/>
    <property type="match status" value="1"/>
</dbReference>
<dbReference type="EMBL" id="DWYZ01000174">
    <property type="protein sequence ID" value="HJB29000.1"/>
    <property type="molecule type" value="Genomic_DNA"/>
</dbReference>
<reference evidence="3" key="1">
    <citation type="journal article" date="2021" name="PeerJ">
        <title>Extensive microbial diversity within the chicken gut microbiome revealed by metagenomics and culture.</title>
        <authorList>
            <person name="Gilroy R."/>
            <person name="Ravi A."/>
            <person name="Getino M."/>
            <person name="Pursley I."/>
            <person name="Horton D.L."/>
            <person name="Alikhan N.F."/>
            <person name="Baker D."/>
            <person name="Gharbi K."/>
            <person name="Hall N."/>
            <person name="Watson M."/>
            <person name="Adriaenssens E.M."/>
            <person name="Foster-Nyarko E."/>
            <person name="Jarju S."/>
            <person name="Secka A."/>
            <person name="Antonio M."/>
            <person name="Oren A."/>
            <person name="Chaudhuri R.R."/>
            <person name="La Ragione R."/>
            <person name="Hildebrand F."/>
            <person name="Pallen M.J."/>
        </authorList>
    </citation>
    <scope>NUCLEOTIDE SEQUENCE</scope>
    <source>
        <strain evidence="3">ChiSjej1B19-5720</strain>
    </source>
</reference>
<dbReference type="CDD" id="cd00188">
    <property type="entry name" value="TOPRIM"/>
    <property type="match status" value="1"/>
</dbReference>